<dbReference type="Pfam" id="PF01547">
    <property type="entry name" value="SBP_bac_1"/>
    <property type="match status" value="1"/>
</dbReference>
<dbReference type="InterPro" id="IPR050490">
    <property type="entry name" value="Bact_solute-bd_prot1"/>
</dbReference>
<dbReference type="AlphaFoldDB" id="A0A927H0J0"/>
<protein>
    <submittedName>
        <fullName evidence="1">Extracellular solute-binding protein</fullName>
    </submittedName>
</protein>
<dbReference type="PROSITE" id="PS51257">
    <property type="entry name" value="PROKAR_LIPOPROTEIN"/>
    <property type="match status" value="1"/>
</dbReference>
<gene>
    <name evidence="1" type="ORF">IDH45_11120</name>
</gene>
<sequence>MSKSALPLLFSALSVVLILSGCSKSPGTTVQEPATGEPAKPAIQTEPVTVTIGANPFFLTDEELKKYVADPVKKKYPHITVVRSNDMPKGTQTVEEMVVNKNIPDILVDAPYALMKIIGLGVTQNMDDLIRKHQFDKNRLLPELIDSLKTATGLDYMVSLPFYNNAFGLFYNADLFDKFAVSYPTDKMTWEEIQKKAVQLTREEGDKKYIGLWAGDAMWGGYQLGLPYLDKEKKKAMLDTEDWRSVLALWKSLYDTQGALMPPAGTNYEQLFFDGQVAIAFGHMGTLQKLRETNPFNWNVFTYPSNNKAPGFGQRADTYNMLITQQSKNKDASFQVISVVLSDEVQLEWSRNGKMSVLKDTSIHNEFGKAITAFQNKNVAALTKAKLQVIQPFVYDYPTLPVIRINTAFNEVLHQGKDINTALREANELMEQDTKAFLK</sequence>
<dbReference type="InterPro" id="IPR006059">
    <property type="entry name" value="SBP"/>
</dbReference>
<dbReference type="SUPFAM" id="SSF53850">
    <property type="entry name" value="Periplasmic binding protein-like II"/>
    <property type="match status" value="1"/>
</dbReference>
<dbReference type="Proteomes" id="UP000639396">
    <property type="component" value="Unassembled WGS sequence"/>
</dbReference>
<organism evidence="1 2">
    <name type="scientific">Paenibacillus oceani</name>
    <dbReference type="NCBI Taxonomy" id="2772510"/>
    <lineage>
        <taxon>Bacteria</taxon>
        <taxon>Bacillati</taxon>
        <taxon>Bacillota</taxon>
        <taxon>Bacilli</taxon>
        <taxon>Bacillales</taxon>
        <taxon>Paenibacillaceae</taxon>
        <taxon>Paenibacillus</taxon>
    </lineage>
</organism>
<dbReference type="PANTHER" id="PTHR43649:SF12">
    <property type="entry name" value="DIACETYLCHITOBIOSE BINDING PROTEIN DASA"/>
    <property type="match status" value="1"/>
</dbReference>
<dbReference type="EMBL" id="JACXJA010000013">
    <property type="protein sequence ID" value="MBD2862534.1"/>
    <property type="molecule type" value="Genomic_DNA"/>
</dbReference>
<proteinExistence type="predicted"/>
<reference evidence="1" key="1">
    <citation type="submission" date="2020-09" db="EMBL/GenBank/DDBJ databases">
        <title>A novel bacterium of genus Paenibacillus, isolated from South China Sea.</title>
        <authorList>
            <person name="Huang H."/>
            <person name="Mo K."/>
            <person name="Hu Y."/>
        </authorList>
    </citation>
    <scope>NUCLEOTIDE SEQUENCE</scope>
    <source>
        <strain evidence="1">IB182363</strain>
    </source>
</reference>
<keyword evidence="2" id="KW-1185">Reference proteome</keyword>
<accession>A0A927H0J0</accession>
<dbReference type="RefSeq" id="WP_190927540.1">
    <property type="nucleotide sequence ID" value="NZ_JACXJA010000013.1"/>
</dbReference>
<evidence type="ECO:0000313" key="1">
    <source>
        <dbReference type="EMBL" id="MBD2862534.1"/>
    </source>
</evidence>
<evidence type="ECO:0000313" key="2">
    <source>
        <dbReference type="Proteomes" id="UP000639396"/>
    </source>
</evidence>
<comment type="caution">
    <text evidence="1">The sequence shown here is derived from an EMBL/GenBank/DDBJ whole genome shotgun (WGS) entry which is preliminary data.</text>
</comment>
<dbReference type="PANTHER" id="PTHR43649">
    <property type="entry name" value="ARABINOSE-BINDING PROTEIN-RELATED"/>
    <property type="match status" value="1"/>
</dbReference>
<dbReference type="Gene3D" id="3.40.190.10">
    <property type="entry name" value="Periplasmic binding protein-like II"/>
    <property type="match status" value="1"/>
</dbReference>
<name>A0A927H0J0_9BACL</name>